<dbReference type="Gene3D" id="1.20.930.10">
    <property type="entry name" value="Conserved domain common to transcription factors TFIIS, elongin A, CRSP70"/>
    <property type="match status" value="1"/>
</dbReference>
<accession>A0ABP0NC52</accession>
<feature type="region of interest" description="Disordered" evidence="1">
    <location>
        <begin position="1"/>
        <end position="27"/>
    </location>
</feature>
<evidence type="ECO:0000313" key="2">
    <source>
        <dbReference type="EMBL" id="CAK9061360.1"/>
    </source>
</evidence>
<comment type="caution">
    <text evidence="2">The sequence shown here is derived from an EMBL/GenBank/DDBJ whole genome shotgun (WGS) entry which is preliminary data.</text>
</comment>
<protein>
    <recommendedName>
        <fullName evidence="4">TFIIS N-terminal domain-containing protein</fullName>
    </recommendedName>
</protein>
<feature type="region of interest" description="Disordered" evidence="1">
    <location>
        <begin position="142"/>
        <end position="188"/>
    </location>
</feature>
<evidence type="ECO:0008006" key="4">
    <source>
        <dbReference type="Google" id="ProtNLM"/>
    </source>
</evidence>
<organism evidence="2 3">
    <name type="scientific">Durusdinium trenchii</name>
    <dbReference type="NCBI Taxonomy" id="1381693"/>
    <lineage>
        <taxon>Eukaryota</taxon>
        <taxon>Sar</taxon>
        <taxon>Alveolata</taxon>
        <taxon>Dinophyceae</taxon>
        <taxon>Suessiales</taxon>
        <taxon>Symbiodiniaceae</taxon>
        <taxon>Durusdinium</taxon>
    </lineage>
</organism>
<evidence type="ECO:0000313" key="3">
    <source>
        <dbReference type="Proteomes" id="UP001642484"/>
    </source>
</evidence>
<keyword evidence="3" id="KW-1185">Reference proteome</keyword>
<reference evidence="2 3" key="1">
    <citation type="submission" date="2024-02" db="EMBL/GenBank/DDBJ databases">
        <authorList>
            <person name="Chen Y."/>
            <person name="Shah S."/>
            <person name="Dougan E. K."/>
            <person name="Thang M."/>
            <person name="Chan C."/>
        </authorList>
    </citation>
    <scope>NUCLEOTIDE SEQUENCE [LARGE SCALE GENOMIC DNA]</scope>
</reference>
<evidence type="ECO:0000256" key="1">
    <source>
        <dbReference type="SAM" id="MobiDB-lite"/>
    </source>
</evidence>
<proteinExistence type="predicted"/>
<name>A0ABP0NC52_9DINO</name>
<dbReference type="EMBL" id="CAXAMN010021607">
    <property type="protein sequence ID" value="CAK9061360.1"/>
    <property type="molecule type" value="Genomic_DNA"/>
</dbReference>
<dbReference type="Proteomes" id="UP001642484">
    <property type="component" value="Unassembled WGS sequence"/>
</dbReference>
<dbReference type="InterPro" id="IPR035441">
    <property type="entry name" value="TFIIS/LEDGF_dom_sf"/>
</dbReference>
<feature type="compositionally biased region" description="Basic and acidic residues" evidence="1">
    <location>
        <begin position="1"/>
        <end position="10"/>
    </location>
</feature>
<gene>
    <name evidence="2" type="ORF">CCMP2556_LOCUS30166</name>
</gene>
<sequence length="197" mass="22309">MPKRRETEATRRRRAQLAKYRQGPNGKWESNAKKAVAIRVKRQSLRIGPLLASCKAKKVALEARNFQAALRLVKDLRDCSDEACLQSLIGEISSLSVTAPLLRRTLIPKVLREVSARFPNVREQVTPIIAKWRAVYAQEEQRVADRQHQAPRRRPTSSSGSSSSSSSSSTPEVVRMPQKPGPSRRALKQRRITFFLR</sequence>
<dbReference type="SUPFAM" id="SSF47676">
    <property type="entry name" value="Conserved domain common to transcription factors TFIIS, elongin A, CRSP70"/>
    <property type="match status" value="1"/>
</dbReference>
<feature type="compositionally biased region" description="Low complexity" evidence="1">
    <location>
        <begin position="157"/>
        <end position="169"/>
    </location>
</feature>